<feature type="coiled-coil region" evidence="1">
    <location>
        <begin position="64"/>
        <end position="115"/>
    </location>
</feature>
<evidence type="ECO:0000256" key="2">
    <source>
        <dbReference type="SAM" id="MobiDB-lite"/>
    </source>
</evidence>
<evidence type="ECO:0000313" key="4">
    <source>
        <dbReference type="Proteomes" id="UP000001307"/>
    </source>
</evidence>
<evidence type="ECO:0000256" key="1">
    <source>
        <dbReference type="SAM" id="Coils"/>
    </source>
</evidence>
<dbReference type="EMBL" id="FN653034">
    <property type="protein sequence ID" value="CBY09044.1"/>
    <property type="molecule type" value="Genomic_DNA"/>
</dbReference>
<proteinExistence type="predicted"/>
<dbReference type="InParanoid" id="E4XBR9"/>
<keyword evidence="1" id="KW-0175">Coiled coil</keyword>
<feature type="region of interest" description="Disordered" evidence="2">
    <location>
        <begin position="1"/>
        <end position="20"/>
    </location>
</feature>
<name>E4XBR9_OIKDI</name>
<feature type="compositionally biased region" description="Polar residues" evidence="2">
    <location>
        <begin position="1"/>
        <end position="10"/>
    </location>
</feature>
<sequence length="274" mass="32108">MGKPSMSSSSGEDEDQLPQIDCGLGDTELVFMTEQLNRLRSREKRQKIAEARLTVTEAKLMEFAAKLAARKSKVEENHARLKNRKNRIREKEEKIRELESELNALDGEIKSKSDILKERETKLKTQESGATEKDEQLKQREIDVSEKLKQIEQRQRIVEKKETMIREMSQLLISQEISSTRELNFHTRRFNRYGDERKHASDEEVYDTFSRSKSALDLTKNLQMTNVWDVEYNNNNDLNHGQQFALSTQNQQNMQQLLTQPHAKYEPHSIQDRV</sequence>
<dbReference type="Proteomes" id="UP000001307">
    <property type="component" value="Unassembled WGS sequence"/>
</dbReference>
<protein>
    <submittedName>
        <fullName evidence="3">Uncharacterized protein</fullName>
    </submittedName>
</protein>
<dbReference type="OrthoDB" id="10667596at2759"/>
<reference evidence="3" key="1">
    <citation type="journal article" date="2010" name="Science">
        <title>Plasticity of animal genome architecture unmasked by rapid evolution of a pelagic tunicate.</title>
        <authorList>
            <person name="Denoeud F."/>
            <person name="Henriet S."/>
            <person name="Mungpakdee S."/>
            <person name="Aury J.M."/>
            <person name="Da Silva C."/>
            <person name="Brinkmann H."/>
            <person name="Mikhaleva J."/>
            <person name="Olsen L.C."/>
            <person name="Jubin C."/>
            <person name="Canestro C."/>
            <person name="Bouquet J.M."/>
            <person name="Danks G."/>
            <person name="Poulain J."/>
            <person name="Campsteijn C."/>
            <person name="Adamski M."/>
            <person name="Cross I."/>
            <person name="Yadetie F."/>
            <person name="Muffato M."/>
            <person name="Louis A."/>
            <person name="Butcher S."/>
            <person name="Tsagkogeorga G."/>
            <person name="Konrad A."/>
            <person name="Singh S."/>
            <person name="Jensen M.F."/>
            <person name="Cong E.H."/>
            <person name="Eikeseth-Otteraa H."/>
            <person name="Noel B."/>
            <person name="Anthouard V."/>
            <person name="Porcel B.M."/>
            <person name="Kachouri-Lafond R."/>
            <person name="Nishino A."/>
            <person name="Ugolini M."/>
            <person name="Chourrout P."/>
            <person name="Nishida H."/>
            <person name="Aasland R."/>
            <person name="Huzurbazar S."/>
            <person name="Westhof E."/>
            <person name="Delsuc F."/>
            <person name="Lehrach H."/>
            <person name="Reinhardt R."/>
            <person name="Weissenbach J."/>
            <person name="Roy S.W."/>
            <person name="Artiguenave F."/>
            <person name="Postlethwait J.H."/>
            <person name="Manak J.R."/>
            <person name="Thompson E.M."/>
            <person name="Jaillon O."/>
            <person name="Du Pasquier L."/>
            <person name="Boudinot P."/>
            <person name="Liberles D.A."/>
            <person name="Volff J.N."/>
            <person name="Philippe H."/>
            <person name="Lenhard B."/>
            <person name="Roest Crollius H."/>
            <person name="Wincker P."/>
            <person name="Chourrout D."/>
        </authorList>
    </citation>
    <scope>NUCLEOTIDE SEQUENCE [LARGE SCALE GENOMIC DNA]</scope>
</reference>
<gene>
    <name evidence="3" type="ORF">GSOID_T00006575001</name>
</gene>
<keyword evidence="4" id="KW-1185">Reference proteome</keyword>
<evidence type="ECO:0000313" key="3">
    <source>
        <dbReference type="EMBL" id="CBY09044.1"/>
    </source>
</evidence>
<dbReference type="AlphaFoldDB" id="E4XBR9"/>
<organism evidence="3">
    <name type="scientific">Oikopleura dioica</name>
    <name type="common">Tunicate</name>
    <dbReference type="NCBI Taxonomy" id="34765"/>
    <lineage>
        <taxon>Eukaryota</taxon>
        <taxon>Metazoa</taxon>
        <taxon>Chordata</taxon>
        <taxon>Tunicata</taxon>
        <taxon>Appendicularia</taxon>
        <taxon>Copelata</taxon>
        <taxon>Oikopleuridae</taxon>
        <taxon>Oikopleura</taxon>
    </lineage>
</organism>
<accession>E4XBR9</accession>